<dbReference type="EMBL" id="JANEYF010001724">
    <property type="protein sequence ID" value="KAJ8958559.1"/>
    <property type="molecule type" value="Genomic_DNA"/>
</dbReference>
<dbReference type="AlphaFoldDB" id="A0AAV8Z5P6"/>
<dbReference type="SUPFAM" id="SSF47923">
    <property type="entry name" value="Ypt/Rab-GAP domain of gyp1p"/>
    <property type="match status" value="1"/>
</dbReference>
<dbReference type="Proteomes" id="UP001162156">
    <property type="component" value="Unassembled WGS sequence"/>
</dbReference>
<evidence type="ECO:0000313" key="2">
    <source>
        <dbReference type="Proteomes" id="UP001162156"/>
    </source>
</evidence>
<reference evidence="1" key="1">
    <citation type="journal article" date="2023" name="Insect Mol. Biol.">
        <title>Genome sequencing provides insights into the evolution of gene families encoding plant cell wall-degrading enzymes in longhorned beetles.</title>
        <authorList>
            <person name="Shin N.R."/>
            <person name="Okamura Y."/>
            <person name="Kirsch R."/>
            <person name="Pauchet Y."/>
        </authorList>
    </citation>
    <scope>NUCLEOTIDE SEQUENCE</scope>
    <source>
        <strain evidence="1">RBIC_L_NR</strain>
    </source>
</reference>
<name>A0AAV8Z5P6_9CUCU</name>
<keyword evidence="2" id="KW-1185">Reference proteome</keyword>
<evidence type="ECO:0000313" key="1">
    <source>
        <dbReference type="EMBL" id="KAJ8958559.1"/>
    </source>
</evidence>
<sequence>MKFAVEEFNLNVGYEHLVYFNLPWFSDDLRCKVWPLLLEVDPSPDEEIPSLEELSTHCEYQQVVVDVNRSLKRFPPGTYYIPQRLKLISY</sequence>
<dbReference type="InterPro" id="IPR035969">
    <property type="entry name" value="Rab-GAP_TBC_sf"/>
</dbReference>
<comment type="caution">
    <text evidence="1">The sequence shown here is derived from an EMBL/GenBank/DDBJ whole genome shotgun (WGS) entry which is preliminary data.</text>
</comment>
<proteinExistence type="predicted"/>
<accession>A0AAV8Z5P6</accession>
<organism evidence="1 2">
    <name type="scientific">Rhamnusium bicolor</name>
    <dbReference type="NCBI Taxonomy" id="1586634"/>
    <lineage>
        <taxon>Eukaryota</taxon>
        <taxon>Metazoa</taxon>
        <taxon>Ecdysozoa</taxon>
        <taxon>Arthropoda</taxon>
        <taxon>Hexapoda</taxon>
        <taxon>Insecta</taxon>
        <taxon>Pterygota</taxon>
        <taxon>Neoptera</taxon>
        <taxon>Endopterygota</taxon>
        <taxon>Coleoptera</taxon>
        <taxon>Polyphaga</taxon>
        <taxon>Cucujiformia</taxon>
        <taxon>Chrysomeloidea</taxon>
        <taxon>Cerambycidae</taxon>
        <taxon>Lepturinae</taxon>
        <taxon>Rhagiini</taxon>
        <taxon>Rhamnusium</taxon>
    </lineage>
</organism>
<dbReference type="Gene3D" id="1.10.8.1310">
    <property type="match status" value="1"/>
</dbReference>
<protein>
    <submittedName>
        <fullName evidence="1">Uncharacterized protein</fullName>
    </submittedName>
</protein>
<gene>
    <name evidence="1" type="ORF">NQ314_006398</name>
</gene>